<reference evidence="1 2" key="1">
    <citation type="submission" date="2018-06" db="EMBL/GenBank/DDBJ databases">
        <authorList>
            <consortium name="Pathogen Informatics"/>
            <person name="Doyle S."/>
        </authorList>
    </citation>
    <scope>NUCLEOTIDE SEQUENCE [LARGE SCALE GENOMIC DNA]</scope>
    <source>
        <strain evidence="1 2">NCTC11388</strain>
    </source>
</reference>
<name>A0A380CTW7_SPHSI</name>
<accession>A0A380CTW7</accession>
<dbReference type="AlphaFoldDB" id="A0A380CTW7"/>
<proteinExistence type="predicted"/>
<organism evidence="1 2">
    <name type="scientific">Sphingobacterium spiritivorum</name>
    <name type="common">Flavobacterium spiritivorum</name>
    <dbReference type="NCBI Taxonomy" id="258"/>
    <lineage>
        <taxon>Bacteria</taxon>
        <taxon>Pseudomonadati</taxon>
        <taxon>Bacteroidota</taxon>
        <taxon>Sphingobacteriia</taxon>
        <taxon>Sphingobacteriales</taxon>
        <taxon>Sphingobacteriaceae</taxon>
        <taxon>Sphingobacterium</taxon>
    </lineage>
</organism>
<evidence type="ECO:0000313" key="1">
    <source>
        <dbReference type="EMBL" id="SUJ28734.1"/>
    </source>
</evidence>
<evidence type="ECO:0000313" key="2">
    <source>
        <dbReference type="Proteomes" id="UP000254893"/>
    </source>
</evidence>
<dbReference type="Proteomes" id="UP000254893">
    <property type="component" value="Unassembled WGS sequence"/>
</dbReference>
<gene>
    <name evidence="1" type="ORF">NCTC11388_04413</name>
</gene>
<dbReference type="EMBL" id="UGYW01000002">
    <property type="protein sequence ID" value="SUJ28734.1"/>
    <property type="molecule type" value="Genomic_DNA"/>
</dbReference>
<sequence>MDVSPLSADVVRLAGEKGSCDLFPTLVRTCSIGVGLFRGKLVFVGTASRYESRTYKNTTCTIRNKKEGLYRNGQKSGLGVFLAHRFGDSN</sequence>
<protein>
    <submittedName>
        <fullName evidence="1">Uncharacterized protein</fullName>
    </submittedName>
</protein>